<keyword evidence="2" id="KW-0804">Transcription</keyword>
<dbReference type="SMART" id="SM01043">
    <property type="entry name" value="BTAD"/>
    <property type="match status" value="1"/>
</dbReference>
<dbReference type="InterPro" id="IPR036388">
    <property type="entry name" value="WH-like_DNA-bd_sf"/>
</dbReference>
<keyword evidence="5" id="KW-1185">Reference proteome</keyword>
<dbReference type="Pfam" id="PF03704">
    <property type="entry name" value="BTAD"/>
    <property type="match status" value="1"/>
</dbReference>
<evidence type="ECO:0000256" key="2">
    <source>
        <dbReference type="ARBA" id="ARBA00023163"/>
    </source>
</evidence>
<dbReference type="Gene3D" id="1.25.40.10">
    <property type="entry name" value="Tetratricopeptide repeat domain"/>
    <property type="match status" value="1"/>
</dbReference>
<dbReference type="SUPFAM" id="SSF48452">
    <property type="entry name" value="TPR-like"/>
    <property type="match status" value="1"/>
</dbReference>
<dbReference type="PANTHER" id="PTHR35807:SF1">
    <property type="entry name" value="TRANSCRIPTIONAL REGULATOR REDD"/>
    <property type="match status" value="1"/>
</dbReference>
<dbReference type="PANTHER" id="PTHR35807">
    <property type="entry name" value="TRANSCRIPTIONAL REGULATOR REDD-RELATED"/>
    <property type="match status" value="1"/>
</dbReference>
<dbReference type="EMBL" id="JASCTH010000007">
    <property type="protein sequence ID" value="MDI6099435.1"/>
    <property type="molecule type" value="Genomic_DNA"/>
</dbReference>
<dbReference type="SUPFAM" id="SSF46894">
    <property type="entry name" value="C-terminal effector domain of the bipartite response regulators"/>
    <property type="match status" value="1"/>
</dbReference>
<dbReference type="CDD" id="cd15831">
    <property type="entry name" value="BTAD"/>
    <property type="match status" value="1"/>
</dbReference>
<evidence type="ECO:0000259" key="3">
    <source>
        <dbReference type="SMART" id="SM01043"/>
    </source>
</evidence>
<dbReference type="InterPro" id="IPR005158">
    <property type="entry name" value="BTAD"/>
</dbReference>
<dbReference type="Gene3D" id="1.10.10.10">
    <property type="entry name" value="Winged helix-like DNA-binding domain superfamily/Winged helix DNA-binding domain"/>
    <property type="match status" value="1"/>
</dbReference>
<keyword evidence="1" id="KW-0805">Transcription regulation</keyword>
<comment type="caution">
    <text evidence="4">The sequence shown here is derived from an EMBL/GenBank/DDBJ whole genome shotgun (WGS) entry which is preliminary data.</text>
</comment>
<accession>A0ABT6WI76</accession>
<dbReference type="RefSeq" id="WP_282759614.1">
    <property type="nucleotide sequence ID" value="NZ_JASCTH010000007.1"/>
</dbReference>
<feature type="domain" description="Bacterial transcriptional activator" evidence="3">
    <location>
        <begin position="67"/>
        <end position="213"/>
    </location>
</feature>
<dbReference type="InterPro" id="IPR016032">
    <property type="entry name" value="Sig_transdc_resp-reg_C-effctor"/>
</dbReference>
<protein>
    <submittedName>
        <fullName evidence="4">AfsR/SARP family transcriptional regulator</fullName>
    </submittedName>
</protein>
<dbReference type="InterPro" id="IPR011990">
    <property type="entry name" value="TPR-like_helical_dom_sf"/>
</dbReference>
<dbReference type="Proteomes" id="UP001241758">
    <property type="component" value="Unassembled WGS sequence"/>
</dbReference>
<evidence type="ECO:0000256" key="1">
    <source>
        <dbReference type="ARBA" id="ARBA00023015"/>
    </source>
</evidence>
<sequence>MLALLAVGRETPLAAEQLVRRIWDDAPPDSAVQMVRNQIRALRLLIGRTALESDLPGYRLADRDVEIDAEVFRALVQQGRRQLADNRILEAVHTVQRGLYLWRGPEALSGVRDIPSLEIEAVDLEDLRFQAEEAIVEGYLALDRPGDALPLLRVMTAAHPTREMPWLQLMAAETLIGRRIEASVETFRRAQHHLVESTGLDAPMLASMHTALLRGAEGPELVALIRRRPREWHRS</sequence>
<evidence type="ECO:0000313" key="5">
    <source>
        <dbReference type="Proteomes" id="UP001241758"/>
    </source>
</evidence>
<dbReference type="InterPro" id="IPR051677">
    <property type="entry name" value="AfsR-DnrI-RedD_regulator"/>
</dbReference>
<reference evidence="4 5" key="1">
    <citation type="submission" date="2023-05" db="EMBL/GenBank/DDBJ databases">
        <title>Actinoplanes sp. NEAU-A12 genome sequencing.</title>
        <authorList>
            <person name="Wang Z.-S."/>
        </authorList>
    </citation>
    <scope>NUCLEOTIDE SEQUENCE [LARGE SCALE GENOMIC DNA]</scope>
    <source>
        <strain evidence="4 5">NEAU-A12</strain>
    </source>
</reference>
<name>A0ABT6WI76_9ACTN</name>
<gene>
    <name evidence="4" type="ORF">QLQ12_12605</name>
</gene>
<organism evidence="4 5">
    <name type="scientific">Actinoplanes sandaracinus</name>
    <dbReference type="NCBI Taxonomy" id="3045177"/>
    <lineage>
        <taxon>Bacteria</taxon>
        <taxon>Bacillati</taxon>
        <taxon>Actinomycetota</taxon>
        <taxon>Actinomycetes</taxon>
        <taxon>Micromonosporales</taxon>
        <taxon>Micromonosporaceae</taxon>
        <taxon>Actinoplanes</taxon>
    </lineage>
</organism>
<proteinExistence type="predicted"/>
<evidence type="ECO:0000313" key="4">
    <source>
        <dbReference type="EMBL" id="MDI6099435.1"/>
    </source>
</evidence>